<dbReference type="InterPro" id="IPR039518">
    <property type="entry name" value="WhiA_LAGLIDADG_dom"/>
</dbReference>
<sequence length="306" mass="34168">MPFEAKVKAELAGLLPESSCCCWSELAGWARVSSQVVEGRQGKYLILKAQGANLARKAYRLLRAVLGETGEISVDRAKGSLNSYRLKVRLTDPALLMKLGLKDRWGKKVTGLRKSLLRRECCRRAYLRGLFLGGGWVGVEGGYQLELELPTEEAAQETVALLERLGVKARWHSRRPKVVYLRQGGAVAECLRLMGASASLLELENTRILREVRGQVNRLVNCETANLARTVEAALSRRKEIEQLIARVGLENLPASLREVAELRLRYPEATLKELGELLHPPVSKSCVNHRLRRLATLARELKKEG</sequence>
<dbReference type="GO" id="GO:0051301">
    <property type="term" value="P:cell division"/>
    <property type="evidence" value="ECO:0007669"/>
    <property type="project" value="UniProtKB-UniRule"/>
</dbReference>
<dbReference type="PANTHER" id="PTHR37307:SF1">
    <property type="entry name" value="CELL DIVISION PROTEIN WHIA-RELATED"/>
    <property type="match status" value="1"/>
</dbReference>
<proteinExistence type="inferred from homology"/>
<dbReference type="Proteomes" id="UP000002620">
    <property type="component" value="Chromosome"/>
</dbReference>
<dbReference type="AlphaFoldDB" id="C9R8T4"/>
<keyword evidence="2 4" id="KW-0238">DNA-binding</keyword>
<evidence type="ECO:0000256" key="4">
    <source>
        <dbReference type="HAMAP-Rule" id="MF_01420"/>
    </source>
</evidence>
<dbReference type="EMBL" id="CP001785">
    <property type="protein sequence ID" value="ACX52713.1"/>
    <property type="molecule type" value="Genomic_DNA"/>
</dbReference>
<evidence type="ECO:0000256" key="2">
    <source>
        <dbReference type="ARBA" id="ARBA00023125"/>
    </source>
</evidence>
<dbReference type="SUPFAM" id="SSF55608">
    <property type="entry name" value="Homing endonucleases"/>
    <property type="match status" value="1"/>
</dbReference>
<dbReference type="eggNOG" id="COG1481">
    <property type="taxonomic scope" value="Bacteria"/>
</dbReference>
<dbReference type="PROSITE" id="PS50819">
    <property type="entry name" value="INTEIN_ENDONUCLEASE"/>
    <property type="match status" value="1"/>
</dbReference>
<dbReference type="KEGG" id="adg:Adeg_1619"/>
<dbReference type="InterPro" id="IPR027434">
    <property type="entry name" value="Homing_endonucl"/>
</dbReference>
<evidence type="ECO:0000256" key="3">
    <source>
        <dbReference type="ARBA" id="ARBA00023306"/>
    </source>
</evidence>
<dbReference type="PANTHER" id="PTHR37307">
    <property type="entry name" value="CELL DIVISION PROTEIN WHIA-RELATED"/>
    <property type="match status" value="1"/>
</dbReference>
<comment type="similarity">
    <text evidence="4">Belongs to the WhiA family.</text>
</comment>
<accession>C9R8T4</accession>
<gene>
    <name evidence="4" type="primary">whiA</name>
    <name evidence="6" type="ordered locus">Adeg_1619</name>
</gene>
<dbReference type="GO" id="GO:0043937">
    <property type="term" value="P:regulation of sporulation"/>
    <property type="evidence" value="ECO:0007669"/>
    <property type="project" value="InterPro"/>
</dbReference>
<comment type="function">
    <text evidence="4">Involved in cell division and chromosome segregation.</text>
</comment>
<dbReference type="HAMAP" id="MF_01420">
    <property type="entry name" value="HTH_type_WhiA"/>
    <property type="match status" value="1"/>
</dbReference>
<dbReference type="NCBIfam" id="TIGR00647">
    <property type="entry name" value="DNA_bind_WhiA"/>
    <property type="match status" value="1"/>
</dbReference>
<evidence type="ECO:0000256" key="1">
    <source>
        <dbReference type="ARBA" id="ARBA00022618"/>
    </source>
</evidence>
<dbReference type="GO" id="GO:0004519">
    <property type="term" value="F:endonuclease activity"/>
    <property type="evidence" value="ECO:0007669"/>
    <property type="project" value="InterPro"/>
</dbReference>
<keyword evidence="1 4" id="KW-0132">Cell division</keyword>
<dbReference type="InterPro" id="IPR004042">
    <property type="entry name" value="Intein_endonuc_central"/>
</dbReference>
<evidence type="ECO:0000313" key="6">
    <source>
        <dbReference type="EMBL" id="ACX52713.1"/>
    </source>
</evidence>
<feature type="domain" description="DOD-type homing endonuclease" evidence="5">
    <location>
        <begin position="124"/>
        <end position="167"/>
    </location>
</feature>
<reference evidence="6 7" key="1">
    <citation type="submission" date="2009-10" db="EMBL/GenBank/DDBJ databases">
        <title>Complete sequence of chromosome of Ammonifex degensii KC4.</title>
        <authorList>
            <consortium name="US DOE Joint Genome Institute"/>
            <person name="Kerfeld C."/>
            <person name="Goodner B."/>
            <person name="Huber H."/>
            <person name="Stetter K."/>
            <person name="Lucas S."/>
            <person name="Copeland A."/>
            <person name="Lapidus A."/>
            <person name="Glavina del Rio T."/>
            <person name="Dalin E."/>
            <person name="Tice H."/>
            <person name="Bruce D."/>
            <person name="Goodwin L."/>
            <person name="Pitluck S."/>
            <person name="Saunders E."/>
            <person name="Brettin T."/>
            <person name="Detter J.C."/>
            <person name="Han C."/>
            <person name="Larimer F."/>
            <person name="Land M."/>
            <person name="Hauser L."/>
            <person name="Kyrpides N."/>
            <person name="Ovchinnikova G."/>
            <person name="Richardson P."/>
        </authorList>
    </citation>
    <scope>NUCLEOTIDE SEQUENCE [LARGE SCALE GENOMIC DNA]</scope>
    <source>
        <strain evidence="7">DSM 10501 / KC4</strain>
    </source>
</reference>
<dbReference type="GO" id="GO:0003677">
    <property type="term" value="F:DNA binding"/>
    <property type="evidence" value="ECO:0007669"/>
    <property type="project" value="UniProtKB-UniRule"/>
</dbReference>
<dbReference type="InterPro" id="IPR023054">
    <property type="entry name" value="Sporulation_regulator_WhiA_C"/>
</dbReference>
<dbReference type="InterPro" id="IPR003802">
    <property type="entry name" value="Sporulation_regulator_WhiA"/>
</dbReference>
<organism evidence="6 7">
    <name type="scientific">Ammonifex degensii (strain DSM 10501 / KC4)</name>
    <dbReference type="NCBI Taxonomy" id="429009"/>
    <lineage>
        <taxon>Bacteria</taxon>
        <taxon>Bacillati</taxon>
        <taxon>Bacillota</taxon>
        <taxon>Clostridia</taxon>
        <taxon>Thermoanaerobacterales</taxon>
        <taxon>Thermoanaerobacteraceae</taxon>
        <taxon>Ammonifex</taxon>
    </lineage>
</organism>
<dbReference type="STRING" id="429009.Adeg_1619"/>
<keyword evidence="3 4" id="KW-0131">Cell cycle</keyword>
<dbReference type="Pfam" id="PF14527">
    <property type="entry name" value="LAGLIDADG_WhiA"/>
    <property type="match status" value="1"/>
</dbReference>
<dbReference type="Gene3D" id="3.10.28.10">
    <property type="entry name" value="Homing endonucleases"/>
    <property type="match status" value="1"/>
</dbReference>
<keyword evidence="7" id="KW-1185">Reference proteome</keyword>
<dbReference type="Pfam" id="PF02650">
    <property type="entry name" value="HTH_WhiA"/>
    <property type="match status" value="1"/>
</dbReference>
<protein>
    <recommendedName>
        <fullName evidence="4">Probable cell division protein WhiA</fullName>
    </recommendedName>
</protein>
<evidence type="ECO:0000259" key="5">
    <source>
        <dbReference type="PROSITE" id="PS50819"/>
    </source>
</evidence>
<name>C9R8T4_AMMDK</name>
<evidence type="ECO:0000313" key="7">
    <source>
        <dbReference type="Proteomes" id="UP000002620"/>
    </source>
</evidence>
<dbReference type="HOGENOM" id="CLU_053282_0_0_9"/>